<sequence>YSTELFSSDTIERFISYYKRIVNSIIANVDIKLSDINILSTQEQNQLVYEFNDTYKPYPQSATIVSVFESLVVSSPTKTALILGDTRLSYYELNKRSNIVAHYLLDNGVKKGDVVGMMLNRSIDMIVGILGILKAGGVYLPLDGNQPRQRVLHSLKDSDALVLLTEKSRVEAYQDAITTLTISGIKAYSEENLSVDIESQDAAYVIYTSGSTGVPKGVKVGHQSVINLIWSQQSRYDLQDDDMILQLSEVVFDASVEQIWTALLSGVGLVLIDKSTMLNSSDFNAYLAKHKVTCLLATPTFLENIELGSHDRLRTIMVGGEVCKTHLAARLCKEYTLFNAYGPTEATVISTIHRVDSVSEEATIPIGRPLENTQAYILGKDKELLPIGVVGELYVGGESLALGYLNNEALTRERFVENPYLSNQRMYKTGDLARWLADGSIEFLGRIDEQVKIRGFRIELGEIENQLRGFTDLDEAILTVNEKEGDQYLVCYYTASEELD</sequence>
<dbReference type="GO" id="GO:0005737">
    <property type="term" value="C:cytoplasm"/>
    <property type="evidence" value="ECO:0007669"/>
    <property type="project" value="TreeGrafter"/>
</dbReference>
<dbReference type="EMBL" id="JAERQJ010000026">
    <property type="protein sequence ID" value="MBL0686183.1"/>
    <property type="molecule type" value="Genomic_DNA"/>
</dbReference>
<protein>
    <submittedName>
        <fullName evidence="4">Amino acid adenylation domain-containing protein</fullName>
    </submittedName>
</protein>
<dbReference type="NCBIfam" id="TIGR01733">
    <property type="entry name" value="AA-adenyl-dom"/>
    <property type="match status" value="1"/>
</dbReference>
<dbReference type="SUPFAM" id="SSF56801">
    <property type="entry name" value="Acetyl-CoA synthetase-like"/>
    <property type="match status" value="1"/>
</dbReference>
<dbReference type="Gene3D" id="3.30.300.30">
    <property type="match status" value="1"/>
</dbReference>
<dbReference type="InterPro" id="IPR020845">
    <property type="entry name" value="AMP-binding_CS"/>
</dbReference>
<dbReference type="Pfam" id="PF00501">
    <property type="entry name" value="AMP-binding"/>
    <property type="match status" value="1"/>
</dbReference>
<dbReference type="InterPro" id="IPR010071">
    <property type="entry name" value="AA_adenyl_dom"/>
</dbReference>
<dbReference type="InterPro" id="IPR000873">
    <property type="entry name" value="AMP-dep_synth/lig_dom"/>
</dbReference>
<dbReference type="Gene3D" id="3.40.50.980">
    <property type="match status" value="2"/>
</dbReference>
<feature type="non-terminal residue" evidence="4">
    <location>
        <position position="500"/>
    </location>
</feature>
<dbReference type="PROSITE" id="PS00455">
    <property type="entry name" value="AMP_BINDING"/>
    <property type="match status" value="1"/>
</dbReference>
<dbReference type="RefSeq" id="WP_201924770.1">
    <property type="nucleotide sequence ID" value="NZ_JAERQJ010000026.1"/>
</dbReference>
<keyword evidence="1" id="KW-0596">Phosphopantetheine</keyword>
<dbReference type="FunFam" id="3.40.50.980:FF:000001">
    <property type="entry name" value="Non-ribosomal peptide synthetase"/>
    <property type="match status" value="1"/>
</dbReference>
<reference evidence="4" key="1">
    <citation type="submission" date="2021-01" db="EMBL/GenBank/DDBJ databases">
        <authorList>
            <person name="Zhong Y.L."/>
        </authorList>
    </citation>
    <scope>NUCLEOTIDE SEQUENCE</scope>
    <source>
        <strain evidence="4">KCTC 23302</strain>
    </source>
</reference>
<keyword evidence="5" id="KW-1185">Reference proteome</keyword>
<name>A0A937A220_9FLAO</name>
<organism evidence="4 5">
    <name type="scientific">Aquimarina mytili</name>
    <dbReference type="NCBI Taxonomy" id="874423"/>
    <lineage>
        <taxon>Bacteria</taxon>
        <taxon>Pseudomonadati</taxon>
        <taxon>Bacteroidota</taxon>
        <taxon>Flavobacteriia</taxon>
        <taxon>Flavobacteriales</taxon>
        <taxon>Flavobacteriaceae</taxon>
        <taxon>Aquimarina</taxon>
    </lineage>
</organism>
<feature type="non-terminal residue" evidence="4">
    <location>
        <position position="1"/>
    </location>
</feature>
<accession>A0A937A220</accession>
<dbReference type="Gene3D" id="3.30.559.30">
    <property type="entry name" value="Nonribosomal peptide synthetase, condensation domain"/>
    <property type="match status" value="1"/>
</dbReference>
<keyword evidence="2" id="KW-0597">Phosphoprotein</keyword>
<comment type="caution">
    <text evidence="4">The sequence shown here is derived from an EMBL/GenBank/DDBJ whole genome shotgun (WGS) entry which is preliminary data.</text>
</comment>
<dbReference type="Proteomes" id="UP000651057">
    <property type="component" value="Unassembled WGS sequence"/>
</dbReference>
<dbReference type="InterPro" id="IPR045851">
    <property type="entry name" value="AMP-bd_C_sf"/>
</dbReference>
<dbReference type="CDD" id="cd05930">
    <property type="entry name" value="A_NRPS"/>
    <property type="match status" value="1"/>
</dbReference>
<evidence type="ECO:0000256" key="1">
    <source>
        <dbReference type="ARBA" id="ARBA00022450"/>
    </source>
</evidence>
<dbReference type="PANTHER" id="PTHR45527">
    <property type="entry name" value="NONRIBOSOMAL PEPTIDE SYNTHETASE"/>
    <property type="match status" value="1"/>
</dbReference>
<gene>
    <name evidence="4" type="ORF">JJQ60_21845</name>
</gene>
<evidence type="ECO:0000313" key="5">
    <source>
        <dbReference type="Proteomes" id="UP000651057"/>
    </source>
</evidence>
<feature type="domain" description="AMP-dependent synthetase/ligase" evidence="3">
    <location>
        <begin position="74"/>
        <end position="405"/>
    </location>
</feature>
<dbReference type="Gene3D" id="2.30.38.10">
    <property type="entry name" value="Luciferase, Domain 3"/>
    <property type="match status" value="1"/>
</dbReference>
<dbReference type="GO" id="GO:0031177">
    <property type="term" value="F:phosphopantetheine binding"/>
    <property type="evidence" value="ECO:0007669"/>
    <property type="project" value="TreeGrafter"/>
</dbReference>
<evidence type="ECO:0000256" key="2">
    <source>
        <dbReference type="ARBA" id="ARBA00022553"/>
    </source>
</evidence>
<dbReference type="FunFam" id="2.30.38.10:FF:000001">
    <property type="entry name" value="Non-ribosomal peptide synthetase PvdI"/>
    <property type="match status" value="1"/>
</dbReference>
<evidence type="ECO:0000259" key="3">
    <source>
        <dbReference type="Pfam" id="PF00501"/>
    </source>
</evidence>
<proteinExistence type="predicted"/>
<dbReference type="PANTHER" id="PTHR45527:SF1">
    <property type="entry name" value="FATTY ACID SYNTHASE"/>
    <property type="match status" value="1"/>
</dbReference>
<dbReference type="AlphaFoldDB" id="A0A937A220"/>
<dbReference type="FunFam" id="3.40.50.12780:FF:000012">
    <property type="entry name" value="Non-ribosomal peptide synthetase"/>
    <property type="match status" value="1"/>
</dbReference>
<evidence type="ECO:0000313" key="4">
    <source>
        <dbReference type="EMBL" id="MBL0686183.1"/>
    </source>
</evidence>
<dbReference type="GO" id="GO:0044550">
    <property type="term" value="P:secondary metabolite biosynthetic process"/>
    <property type="evidence" value="ECO:0007669"/>
    <property type="project" value="TreeGrafter"/>
</dbReference>
<dbReference type="GO" id="GO:0043041">
    <property type="term" value="P:amino acid activation for nonribosomal peptide biosynthetic process"/>
    <property type="evidence" value="ECO:0007669"/>
    <property type="project" value="TreeGrafter"/>
</dbReference>